<comment type="caution">
    <text evidence="1">The sequence shown here is derived from an EMBL/GenBank/DDBJ whole genome shotgun (WGS) entry which is preliminary data.</text>
</comment>
<dbReference type="RefSeq" id="WP_354463428.1">
    <property type="nucleotide sequence ID" value="NZ_JBEWSZ010000003.1"/>
</dbReference>
<reference evidence="1 2" key="1">
    <citation type="submission" date="2024-06" db="EMBL/GenBank/DDBJ databases">
        <authorList>
            <person name="Kim D.-U."/>
        </authorList>
    </citation>
    <scope>NUCLEOTIDE SEQUENCE [LARGE SCALE GENOMIC DNA]</scope>
    <source>
        <strain evidence="1 2">KACC15460</strain>
    </source>
</reference>
<dbReference type="SUPFAM" id="SSF102114">
    <property type="entry name" value="Radical SAM enzymes"/>
    <property type="match status" value="1"/>
</dbReference>
<evidence type="ECO:0008006" key="3">
    <source>
        <dbReference type="Google" id="ProtNLM"/>
    </source>
</evidence>
<gene>
    <name evidence="1" type="ORF">ABVQ20_30725</name>
</gene>
<evidence type="ECO:0000313" key="2">
    <source>
        <dbReference type="Proteomes" id="UP001548832"/>
    </source>
</evidence>
<keyword evidence="2" id="KW-1185">Reference proteome</keyword>
<dbReference type="Proteomes" id="UP001548832">
    <property type="component" value="Unassembled WGS sequence"/>
</dbReference>
<organism evidence="1 2">
    <name type="scientific">Mesorhizobium shangrilense</name>
    <dbReference type="NCBI Taxonomy" id="460060"/>
    <lineage>
        <taxon>Bacteria</taxon>
        <taxon>Pseudomonadati</taxon>
        <taxon>Pseudomonadota</taxon>
        <taxon>Alphaproteobacteria</taxon>
        <taxon>Hyphomicrobiales</taxon>
        <taxon>Phyllobacteriaceae</taxon>
        <taxon>Mesorhizobium</taxon>
    </lineage>
</organism>
<dbReference type="InterPro" id="IPR058240">
    <property type="entry name" value="rSAM_sf"/>
</dbReference>
<proteinExistence type="predicted"/>
<sequence>MSVQSKRLIRFGIALENRHNLRIEEVMRLGVLRDGVQLLTTEIRLPILGQVIPRIEIELSNGVFRKKLTARVNSDSPFMFDGEALIATINGVTEHVPCRQFIDQDRAPTGMYNFGMTRKNGARSFVFDHHVYCCYSCDYCFKENEWEVMAIRGGGSTDYQSNFQECLSYIERNGHNFNSLYDIVWLCTGSIKDEAKELERHAALARRLREAGYAHDIYLSQVVPPSVRNDRVRRIEYLTQLREAGVTRFNTGVEIVGTEVRRKYIRGFKGTYVFSDYLPVFADAVDVFGPFRAGSCLLTGIEPSDSTIAGLKALAELSVVPAPTVFTPFVTKQLAIPFCFDLDELLDAHARFHALIKRHKLPVFSGVFSLA</sequence>
<dbReference type="EMBL" id="JBEWSZ010000003">
    <property type="protein sequence ID" value="MET2831329.1"/>
    <property type="molecule type" value="Genomic_DNA"/>
</dbReference>
<name>A0ABV2DN11_9HYPH</name>
<accession>A0ABV2DN11</accession>
<evidence type="ECO:0000313" key="1">
    <source>
        <dbReference type="EMBL" id="MET2831329.1"/>
    </source>
</evidence>
<protein>
    <recommendedName>
        <fullName evidence="3">Radical SAM protein</fullName>
    </recommendedName>
</protein>